<evidence type="ECO:0000313" key="8">
    <source>
        <dbReference type="Proteomes" id="UP000004754"/>
    </source>
</evidence>
<dbReference type="InterPro" id="IPR027417">
    <property type="entry name" value="P-loop_NTPase"/>
</dbReference>
<name>E6ME18_9FIRM</name>
<dbReference type="eggNOG" id="COG1660">
    <property type="taxonomic scope" value="Bacteria"/>
</dbReference>
<dbReference type="InterPro" id="IPR005337">
    <property type="entry name" value="RapZ-like"/>
</dbReference>
<dbReference type="InterPro" id="IPR053931">
    <property type="entry name" value="RapZ_C"/>
</dbReference>
<comment type="caution">
    <text evidence="7">The sequence shown here is derived from an EMBL/GenBank/DDBJ whole genome shotgun (WGS) entry which is preliminary data.</text>
</comment>
<dbReference type="AlphaFoldDB" id="E6ME18"/>
<keyword evidence="2 4" id="KW-0067">ATP-binding</keyword>
<dbReference type="RefSeq" id="WP_006597669.1">
    <property type="nucleotide sequence ID" value="NZ_GL622359.1"/>
</dbReference>
<dbReference type="EMBL" id="AEQN01000005">
    <property type="protein sequence ID" value="EFV02777.1"/>
    <property type="molecule type" value="Genomic_DNA"/>
</dbReference>
<evidence type="ECO:0000259" key="6">
    <source>
        <dbReference type="Pfam" id="PF22740"/>
    </source>
</evidence>
<sequence>MKTLIVTGLSGAGKSMAIDIIEDAGFFCVDNVPVHLVATFVGLCRSGDSEIEKLAVVTDIRSSMNSANFQGLFKQMHRDLSEVEVLFFEADAEVLVRRYQESRRRHPLLAQAGGLLAAIQLERDHLAPIREQADYIIDTTDLKLADLKHRILSLLEREKLSATIQVKLMSFGYKYGVPISADFIFDARFLPNPFYKKELRHLTGEDRAVRDYVMGFPAAQDYFERLKALIASVIPYYEDVNKGYVEIAVGCTGGQHRSVTFACLLASALRAQGFDTQITHRDIGKDREKR</sequence>
<keyword evidence="8" id="KW-1185">Reference proteome</keyword>
<protein>
    <submittedName>
        <fullName evidence="7">Uncharacterized protein</fullName>
    </submittedName>
</protein>
<dbReference type="PIRSF" id="PIRSF005052">
    <property type="entry name" value="P-loopkin"/>
    <property type="match status" value="1"/>
</dbReference>
<accession>E6ME18</accession>
<dbReference type="Pfam" id="PF22740">
    <property type="entry name" value="PapZ_C"/>
    <property type="match status" value="1"/>
</dbReference>
<feature type="binding site" evidence="4">
    <location>
        <begin position="8"/>
        <end position="15"/>
    </location>
    <ligand>
        <name>ATP</name>
        <dbReference type="ChEBI" id="CHEBI:30616"/>
    </ligand>
</feature>
<feature type="domain" description="RapZ-like N-terminal" evidence="5">
    <location>
        <begin position="1"/>
        <end position="155"/>
    </location>
</feature>
<reference evidence="7 8" key="1">
    <citation type="submission" date="2010-12" db="EMBL/GenBank/DDBJ databases">
        <authorList>
            <person name="Muzny D."/>
            <person name="Qin X."/>
            <person name="Deng J."/>
            <person name="Jiang H."/>
            <person name="Liu Y."/>
            <person name="Qu J."/>
            <person name="Song X.-Z."/>
            <person name="Zhang L."/>
            <person name="Thornton R."/>
            <person name="Coyle M."/>
            <person name="Francisco L."/>
            <person name="Jackson L."/>
            <person name="Javaid M."/>
            <person name="Korchina V."/>
            <person name="Kovar C."/>
            <person name="Mata R."/>
            <person name="Mathew T."/>
            <person name="Ngo R."/>
            <person name="Nguyen L."/>
            <person name="Nguyen N."/>
            <person name="Okwuonu G."/>
            <person name="Ongeri F."/>
            <person name="Pham C."/>
            <person name="Simmons D."/>
            <person name="Wilczek-Boney K."/>
            <person name="Hale W."/>
            <person name="Jakkamsetti A."/>
            <person name="Pham P."/>
            <person name="Ruth R."/>
            <person name="San Lucas F."/>
            <person name="Warren J."/>
            <person name="Zhang J."/>
            <person name="Zhao Z."/>
            <person name="Zhou C."/>
            <person name="Zhu D."/>
            <person name="Lee S."/>
            <person name="Bess C."/>
            <person name="Blankenburg K."/>
            <person name="Forbes L."/>
            <person name="Fu Q."/>
            <person name="Gubbala S."/>
            <person name="Hirani K."/>
            <person name="Jayaseelan J.C."/>
            <person name="Lara F."/>
            <person name="Munidasa M."/>
            <person name="Palculict T."/>
            <person name="Patil S."/>
            <person name="Pu L.-L."/>
            <person name="Saada N."/>
            <person name="Tang L."/>
            <person name="Weissenberger G."/>
            <person name="Zhu Y."/>
            <person name="Hemphill L."/>
            <person name="Shang Y."/>
            <person name="Youmans B."/>
            <person name="Ayvaz T."/>
            <person name="Ross M."/>
            <person name="Santibanez J."/>
            <person name="Aqrawi P."/>
            <person name="Gross S."/>
            <person name="Joshi V."/>
            <person name="Fowler G."/>
            <person name="Nazareth L."/>
            <person name="Reid J."/>
            <person name="Worley K."/>
            <person name="Petrosino J."/>
            <person name="Highlander S."/>
            <person name="Gibbs R."/>
        </authorList>
    </citation>
    <scope>NUCLEOTIDE SEQUENCE [LARGE SCALE GENOMIC DNA]</scope>
    <source>
        <strain evidence="7 8">ATCC 23263</strain>
    </source>
</reference>
<gene>
    <name evidence="7" type="ORF">HMP0721_0251</name>
</gene>
<dbReference type="NCBIfam" id="NF003828">
    <property type="entry name" value="PRK05416.1"/>
    <property type="match status" value="1"/>
</dbReference>
<dbReference type="OrthoDB" id="9784461at2"/>
<dbReference type="STRING" id="887929.HMP0721_0251"/>
<evidence type="ECO:0000256" key="1">
    <source>
        <dbReference type="ARBA" id="ARBA00022741"/>
    </source>
</evidence>
<dbReference type="GO" id="GO:0005525">
    <property type="term" value="F:GTP binding"/>
    <property type="evidence" value="ECO:0007669"/>
    <property type="project" value="UniProtKB-UniRule"/>
</dbReference>
<organism evidence="7 8">
    <name type="scientific">Pseudoramibacter alactolyticus ATCC 23263</name>
    <dbReference type="NCBI Taxonomy" id="887929"/>
    <lineage>
        <taxon>Bacteria</taxon>
        <taxon>Bacillati</taxon>
        <taxon>Bacillota</taxon>
        <taxon>Clostridia</taxon>
        <taxon>Eubacteriales</taxon>
        <taxon>Eubacteriaceae</taxon>
        <taxon>Pseudoramibacter</taxon>
    </lineage>
</organism>
<dbReference type="PANTHER" id="PTHR30448">
    <property type="entry name" value="RNASE ADAPTER PROTEIN RAPZ"/>
    <property type="match status" value="1"/>
</dbReference>
<dbReference type="HOGENOM" id="CLU_059558_0_0_9"/>
<dbReference type="HAMAP" id="MF_00636">
    <property type="entry name" value="RapZ_like"/>
    <property type="match status" value="1"/>
</dbReference>
<dbReference type="SUPFAM" id="SSF52540">
    <property type="entry name" value="P-loop containing nucleoside triphosphate hydrolases"/>
    <property type="match status" value="1"/>
</dbReference>
<proteinExistence type="inferred from homology"/>
<dbReference type="InterPro" id="IPR053930">
    <property type="entry name" value="RapZ-like_N"/>
</dbReference>
<evidence type="ECO:0000256" key="3">
    <source>
        <dbReference type="ARBA" id="ARBA00023134"/>
    </source>
</evidence>
<keyword evidence="1 4" id="KW-0547">Nucleotide-binding</keyword>
<dbReference type="Pfam" id="PF03668">
    <property type="entry name" value="RapZ-like_N"/>
    <property type="match status" value="1"/>
</dbReference>
<dbReference type="GO" id="GO:0005524">
    <property type="term" value="F:ATP binding"/>
    <property type="evidence" value="ECO:0007669"/>
    <property type="project" value="UniProtKB-UniRule"/>
</dbReference>
<keyword evidence="3 4" id="KW-0342">GTP-binding</keyword>
<dbReference type="PANTHER" id="PTHR30448:SF0">
    <property type="entry name" value="RNASE ADAPTER PROTEIN RAPZ"/>
    <property type="match status" value="1"/>
</dbReference>
<dbReference type="Proteomes" id="UP000004754">
    <property type="component" value="Unassembled WGS sequence"/>
</dbReference>
<evidence type="ECO:0000256" key="2">
    <source>
        <dbReference type="ARBA" id="ARBA00022840"/>
    </source>
</evidence>
<feature type="binding site" evidence="4">
    <location>
        <begin position="59"/>
        <end position="62"/>
    </location>
    <ligand>
        <name>GTP</name>
        <dbReference type="ChEBI" id="CHEBI:37565"/>
    </ligand>
</feature>
<evidence type="ECO:0000313" key="7">
    <source>
        <dbReference type="EMBL" id="EFV02777.1"/>
    </source>
</evidence>
<feature type="domain" description="RapZ C-terminal" evidence="6">
    <location>
        <begin position="165"/>
        <end position="283"/>
    </location>
</feature>
<evidence type="ECO:0000256" key="4">
    <source>
        <dbReference type="HAMAP-Rule" id="MF_00636"/>
    </source>
</evidence>
<evidence type="ECO:0000259" key="5">
    <source>
        <dbReference type="Pfam" id="PF03668"/>
    </source>
</evidence>